<dbReference type="GO" id="GO:0000428">
    <property type="term" value="C:DNA-directed RNA polymerase complex"/>
    <property type="evidence" value="ECO:0007669"/>
    <property type="project" value="UniProtKB-KW"/>
</dbReference>
<organism evidence="8 9">
    <name type="scientific">Rotaria magnacalcarata</name>
    <dbReference type="NCBI Taxonomy" id="392030"/>
    <lineage>
        <taxon>Eukaryota</taxon>
        <taxon>Metazoa</taxon>
        <taxon>Spiralia</taxon>
        <taxon>Gnathifera</taxon>
        <taxon>Rotifera</taxon>
        <taxon>Eurotatoria</taxon>
        <taxon>Bdelloidea</taxon>
        <taxon>Philodinida</taxon>
        <taxon>Philodinidae</taxon>
        <taxon>Rotaria</taxon>
    </lineage>
</organism>
<evidence type="ECO:0000256" key="3">
    <source>
        <dbReference type="ARBA" id="ARBA00022478"/>
    </source>
</evidence>
<dbReference type="GO" id="GO:0032549">
    <property type="term" value="F:ribonucleoside binding"/>
    <property type="evidence" value="ECO:0007669"/>
    <property type="project" value="InterPro"/>
</dbReference>
<keyword evidence="5" id="KW-0548">Nucleotidyltransferase</keyword>
<dbReference type="PANTHER" id="PTHR20856">
    <property type="entry name" value="DNA-DIRECTED RNA POLYMERASE I SUBUNIT 2"/>
    <property type="match status" value="1"/>
</dbReference>
<dbReference type="GO" id="GO:0006351">
    <property type="term" value="P:DNA-templated transcription"/>
    <property type="evidence" value="ECO:0007669"/>
    <property type="project" value="InterPro"/>
</dbReference>
<name>A0A8S3CMT0_9BILA</name>
<dbReference type="Gene3D" id="3.90.1800.10">
    <property type="entry name" value="RNA polymerase alpha subunit dimerisation domain"/>
    <property type="match status" value="1"/>
</dbReference>
<dbReference type="SUPFAM" id="SSF64484">
    <property type="entry name" value="beta and beta-prime subunits of DNA dependent RNA-polymerase"/>
    <property type="match status" value="1"/>
</dbReference>
<dbReference type="GO" id="GO:0003677">
    <property type="term" value="F:DNA binding"/>
    <property type="evidence" value="ECO:0007669"/>
    <property type="project" value="InterPro"/>
</dbReference>
<gene>
    <name evidence="8" type="ORF">GIL414_LOCUS53468</name>
</gene>
<evidence type="ECO:0000313" key="9">
    <source>
        <dbReference type="Proteomes" id="UP000681720"/>
    </source>
</evidence>
<dbReference type="EC" id="2.7.7.6" evidence="2"/>
<evidence type="ECO:0000313" key="8">
    <source>
        <dbReference type="EMBL" id="CAF4934213.1"/>
    </source>
</evidence>
<dbReference type="GO" id="GO:0003899">
    <property type="term" value="F:DNA-directed RNA polymerase activity"/>
    <property type="evidence" value="ECO:0007669"/>
    <property type="project" value="UniProtKB-EC"/>
</dbReference>
<dbReference type="Gene3D" id="2.40.270.10">
    <property type="entry name" value="DNA-directed RNA polymerase, subunit 2, domain 6"/>
    <property type="match status" value="1"/>
</dbReference>
<dbReference type="EMBL" id="CAJOBJ010185472">
    <property type="protein sequence ID" value="CAF4934213.1"/>
    <property type="molecule type" value="Genomic_DNA"/>
</dbReference>
<comment type="similarity">
    <text evidence="1">Belongs to the RNA polymerase beta chain family.</text>
</comment>
<feature type="non-terminal residue" evidence="8">
    <location>
        <position position="1"/>
    </location>
</feature>
<proteinExistence type="inferred from homology"/>
<feature type="domain" description="RNA polymerase Rpb2" evidence="7">
    <location>
        <begin position="22"/>
        <end position="114"/>
    </location>
</feature>
<evidence type="ECO:0000259" key="7">
    <source>
        <dbReference type="Pfam" id="PF04560"/>
    </source>
</evidence>
<dbReference type="Pfam" id="PF04560">
    <property type="entry name" value="RNA_pol_Rpb2_7"/>
    <property type="match status" value="1"/>
</dbReference>
<protein>
    <recommendedName>
        <fullName evidence="2">DNA-directed RNA polymerase</fullName>
        <ecNumber evidence="2">2.7.7.6</ecNumber>
    </recommendedName>
</protein>
<keyword evidence="3" id="KW-0240">DNA-directed RNA polymerase</keyword>
<keyword evidence="6" id="KW-0804">Transcription</keyword>
<keyword evidence="4" id="KW-0808">Transferase</keyword>
<evidence type="ECO:0000256" key="1">
    <source>
        <dbReference type="ARBA" id="ARBA00006835"/>
    </source>
</evidence>
<dbReference type="AlphaFoldDB" id="A0A8S3CMT0"/>
<evidence type="ECO:0000256" key="2">
    <source>
        <dbReference type="ARBA" id="ARBA00012418"/>
    </source>
</evidence>
<comment type="caution">
    <text evidence="8">The sequence shown here is derived from an EMBL/GenBank/DDBJ whole genome shotgun (WGS) entry which is preliminary data.</text>
</comment>
<dbReference type="Proteomes" id="UP000681720">
    <property type="component" value="Unassembled WGS sequence"/>
</dbReference>
<evidence type="ECO:0000256" key="4">
    <source>
        <dbReference type="ARBA" id="ARBA00022679"/>
    </source>
</evidence>
<dbReference type="InterPro" id="IPR007641">
    <property type="entry name" value="RNA_pol_Rpb2_7"/>
</dbReference>
<dbReference type="InterPro" id="IPR037033">
    <property type="entry name" value="DNA-dir_RNAP_su2_hyb_sf"/>
</dbReference>
<evidence type="ECO:0000256" key="6">
    <source>
        <dbReference type="ARBA" id="ARBA00023163"/>
    </source>
</evidence>
<evidence type="ECO:0000256" key="5">
    <source>
        <dbReference type="ARBA" id="ARBA00022695"/>
    </source>
</evidence>
<sequence length="127" mass="13919">VRTTGPVDALTNQPVKGRRREGGIRVGEMERDALLGHGVAGILLDRLLHCSDETRAYVCSRCGSLISLVKSKIGYVCRYCYGSSSNTVQRVTIPYVLQYLIAELASVGIKTHFDTKSVVRNFALSSQ</sequence>
<reference evidence="8" key="1">
    <citation type="submission" date="2021-02" db="EMBL/GenBank/DDBJ databases">
        <authorList>
            <person name="Nowell W R."/>
        </authorList>
    </citation>
    <scope>NUCLEOTIDE SEQUENCE</scope>
</reference>
<dbReference type="InterPro" id="IPR015712">
    <property type="entry name" value="DNA-dir_RNA_pol_su2"/>
</dbReference>
<accession>A0A8S3CMT0</accession>